<feature type="transmembrane region" description="Helical" evidence="5">
    <location>
        <begin position="45"/>
        <end position="65"/>
    </location>
</feature>
<evidence type="ECO:0000313" key="6">
    <source>
        <dbReference type="EMBL" id="MDG2992353.1"/>
    </source>
</evidence>
<evidence type="ECO:0000313" key="7">
    <source>
        <dbReference type="Proteomes" id="UP001154265"/>
    </source>
</evidence>
<dbReference type="PANTHER" id="PTHR35814">
    <property type="match status" value="1"/>
</dbReference>
<feature type="transmembrane region" description="Helical" evidence="5">
    <location>
        <begin position="100"/>
        <end position="125"/>
    </location>
</feature>
<keyword evidence="7" id="KW-1185">Reference proteome</keyword>
<accession>A0ABT6F3J8</accession>
<dbReference type="SUPFAM" id="SSF161084">
    <property type="entry name" value="MAPEG domain-like"/>
    <property type="match status" value="1"/>
</dbReference>
<dbReference type="Pfam" id="PF01124">
    <property type="entry name" value="MAPEG"/>
    <property type="match status" value="1"/>
</dbReference>
<keyword evidence="3 5" id="KW-1133">Transmembrane helix</keyword>
<keyword evidence="4 5" id="KW-0472">Membrane</keyword>
<proteinExistence type="predicted"/>
<evidence type="ECO:0000256" key="2">
    <source>
        <dbReference type="ARBA" id="ARBA00022692"/>
    </source>
</evidence>
<evidence type="ECO:0000256" key="5">
    <source>
        <dbReference type="SAM" id="Phobius"/>
    </source>
</evidence>
<dbReference type="InterPro" id="IPR001129">
    <property type="entry name" value="Membr-assoc_MAPEG"/>
</dbReference>
<dbReference type="PANTHER" id="PTHR35814:SF1">
    <property type="entry name" value="GLUTATHIONE S-TRANSFERASE-RELATED"/>
    <property type="match status" value="1"/>
</dbReference>
<organism evidence="6 7">
    <name type="scientific">Candidatus Synechococcus calcipolaris G9</name>
    <dbReference type="NCBI Taxonomy" id="1497997"/>
    <lineage>
        <taxon>Bacteria</taxon>
        <taxon>Bacillati</taxon>
        <taxon>Cyanobacteriota</taxon>
        <taxon>Cyanophyceae</taxon>
        <taxon>Synechococcales</taxon>
        <taxon>Synechococcaceae</taxon>
        <taxon>Synechococcus</taxon>
    </lineage>
</organism>
<feature type="transmembrane region" description="Helical" evidence="5">
    <location>
        <begin position="6"/>
        <end position="24"/>
    </location>
</feature>
<name>A0ABT6F3J8_9SYNE</name>
<keyword evidence="2 5" id="KW-0812">Transmembrane</keyword>
<reference evidence="6" key="1">
    <citation type="journal article" date="2022" name="Genome Biol. Evol.">
        <title>A New Gene Family Diagnostic for Intracellular Biomineralization of Amorphous Ca Carbonates by Cyanobacteria.</title>
        <authorList>
            <person name="Benzerara K."/>
            <person name="Duprat E."/>
            <person name="Bitard-Feildel T."/>
            <person name="Caumes G."/>
            <person name="Cassier-Chauvat C."/>
            <person name="Chauvat F."/>
            <person name="Dezi M."/>
            <person name="Diop S.I."/>
            <person name="Gaschignard G."/>
            <person name="Gorgen S."/>
            <person name="Gugger M."/>
            <person name="Lopez-Garcia P."/>
            <person name="Millet M."/>
            <person name="Skouri-Panet F."/>
            <person name="Moreira D."/>
            <person name="Callebaut I."/>
        </authorList>
    </citation>
    <scope>NUCLEOTIDE SEQUENCE</scope>
    <source>
        <strain evidence="6">G9</strain>
    </source>
</reference>
<comment type="caution">
    <text evidence="6">The sequence shown here is derived from an EMBL/GenBank/DDBJ whole genome shotgun (WGS) entry which is preliminary data.</text>
</comment>
<dbReference type="InterPro" id="IPR023352">
    <property type="entry name" value="MAPEG-like_dom_sf"/>
</dbReference>
<dbReference type="EMBL" id="JAKKUT010000008">
    <property type="protein sequence ID" value="MDG2992353.1"/>
    <property type="molecule type" value="Genomic_DNA"/>
</dbReference>
<gene>
    <name evidence="6" type="ORF">L3556_15645</name>
</gene>
<reference evidence="6" key="2">
    <citation type="submission" date="2022-01" db="EMBL/GenBank/DDBJ databases">
        <authorList>
            <person name="Zivanovic Y."/>
            <person name="Moreira D."/>
            <person name="Lopez-Garcia P."/>
        </authorList>
    </citation>
    <scope>NUCLEOTIDE SEQUENCE</scope>
    <source>
        <strain evidence="6">G9</strain>
    </source>
</reference>
<evidence type="ECO:0000256" key="4">
    <source>
        <dbReference type="ARBA" id="ARBA00023136"/>
    </source>
</evidence>
<dbReference type="Gene3D" id="1.20.120.550">
    <property type="entry name" value="Membrane associated eicosanoid/glutathione metabolism-like domain"/>
    <property type="match status" value="1"/>
</dbReference>
<feature type="transmembrane region" description="Helical" evidence="5">
    <location>
        <begin position="71"/>
        <end position="88"/>
    </location>
</feature>
<evidence type="ECO:0000256" key="1">
    <source>
        <dbReference type="ARBA" id="ARBA00004370"/>
    </source>
</evidence>
<comment type="subcellular location">
    <subcellularLocation>
        <location evidence="1">Membrane</location>
    </subcellularLocation>
</comment>
<dbReference type="Proteomes" id="UP001154265">
    <property type="component" value="Unassembled WGS sequence"/>
</dbReference>
<protein>
    <submittedName>
        <fullName evidence="6">MAPEG family protein</fullName>
    </submittedName>
</protein>
<evidence type="ECO:0000256" key="3">
    <source>
        <dbReference type="ARBA" id="ARBA00022989"/>
    </source>
</evidence>
<dbReference type="RefSeq" id="WP_277868269.1">
    <property type="nucleotide sequence ID" value="NZ_JAKKUT010000008.1"/>
</dbReference>
<sequence length="127" mass="13645">MLITPGYAALFALFLIGLSGRVIILRGKSSVALGDGGQIGLKRAIRVHANFVEYVPFTLFIIYLLEVQTGSSLWIHGLCGGLFLGRCLHAFGLSQTKENLIYRVTGMVVTFAVLAGAAIAILVSYRS</sequence>